<dbReference type="SFLD" id="SFLDS00005">
    <property type="entry name" value="Isoprenoid_Synthase_Type_I"/>
    <property type="match status" value="1"/>
</dbReference>
<name>A0A382C6X9_9ZZZZ</name>
<sequence length="310" mass="35375">MLLFERKFKTVLRSNVPLLDKIMHYVIKRKGKQMRPMFVFLSAKLCGNITEGTYIAASLIELLHTSTLVHDDIVDESNFRRGFFSINALWKNKIAVLVGDFLLSRGLILAVDHSKYDLLKIVSEAVKKMSEGELLQIEKARRLDINESVYFEIIKQKTAALISACCACGASSVTQNNDVIKQLHLFGEMSGIAFQLKDDLFDYLQDPIIGKPTGIDIREQKMTLPLIYTLNNCNRPVKNKIINTIKNNHKNDKKVAEIINFVKRGGGMEYTIKKMNEYHQKALDVLEKFEENDAKVALKKMIDFVISRKS</sequence>
<evidence type="ECO:0000256" key="5">
    <source>
        <dbReference type="ARBA" id="ARBA00022842"/>
    </source>
</evidence>
<evidence type="ECO:0000256" key="1">
    <source>
        <dbReference type="ARBA" id="ARBA00001946"/>
    </source>
</evidence>
<reference evidence="6" key="1">
    <citation type="submission" date="2018-05" db="EMBL/GenBank/DDBJ databases">
        <authorList>
            <person name="Lanie J.A."/>
            <person name="Ng W.-L."/>
            <person name="Kazmierczak K.M."/>
            <person name="Andrzejewski T.M."/>
            <person name="Davidsen T.M."/>
            <person name="Wayne K.J."/>
            <person name="Tettelin H."/>
            <person name="Glass J.I."/>
            <person name="Rusch D."/>
            <person name="Podicherti R."/>
            <person name="Tsui H.-C.T."/>
            <person name="Winkler M.E."/>
        </authorList>
    </citation>
    <scope>NUCLEOTIDE SEQUENCE</scope>
</reference>
<proteinExistence type="inferred from homology"/>
<evidence type="ECO:0000256" key="3">
    <source>
        <dbReference type="ARBA" id="ARBA00022679"/>
    </source>
</evidence>
<protein>
    <recommendedName>
        <fullName evidence="7">Polyprenyl synthetase</fullName>
    </recommendedName>
</protein>
<dbReference type="CDD" id="cd00685">
    <property type="entry name" value="Trans_IPPS_HT"/>
    <property type="match status" value="1"/>
</dbReference>
<gene>
    <name evidence="6" type="ORF">METZ01_LOCUS174654</name>
</gene>
<dbReference type="EMBL" id="UINC01033085">
    <property type="protein sequence ID" value="SVB21800.1"/>
    <property type="molecule type" value="Genomic_DNA"/>
</dbReference>
<comment type="cofactor">
    <cofactor evidence="1">
        <name>Mg(2+)</name>
        <dbReference type="ChEBI" id="CHEBI:18420"/>
    </cofactor>
</comment>
<evidence type="ECO:0000313" key="6">
    <source>
        <dbReference type="EMBL" id="SVB21800.1"/>
    </source>
</evidence>
<dbReference type="InterPro" id="IPR008949">
    <property type="entry name" value="Isoprenoid_synthase_dom_sf"/>
</dbReference>
<dbReference type="AlphaFoldDB" id="A0A382C6X9"/>
<evidence type="ECO:0000256" key="2">
    <source>
        <dbReference type="ARBA" id="ARBA00006706"/>
    </source>
</evidence>
<comment type="similarity">
    <text evidence="2">Belongs to the FPP/GGPP synthase family.</text>
</comment>
<dbReference type="GO" id="GO:0008299">
    <property type="term" value="P:isoprenoid biosynthetic process"/>
    <property type="evidence" value="ECO:0007669"/>
    <property type="project" value="InterPro"/>
</dbReference>
<evidence type="ECO:0000256" key="4">
    <source>
        <dbReference type="ARBA" id="ARBA00022723"/>
    </source>
</evidence>
<keyword evidence="3" id="KW-0808">Transferase</keyword>
<organism evidence="6">
    <name type="scientific">marine metagenome</name>
    <dbReference type="NCBI Taxonomy" id="408172"/>
    <lineage>
        <taxon>unclassified sequences</taxon>
        <taxon>metagenomes</taxon>
        <taxon>ecological metagenomes</taxon>
    </lineage>
</organism>
<dbReference type="PANTHER" id="PTHR12001:SF69">
    <property type="entry name" value="ALL TRANS-POLYPRENYL-DIPHOSPHATE SYNTHASE PDSS1"/>
    <property type="match status" value="1"/>
</dbReference>
<dbReference type="GO" id="GO:0004659">
    <property type="term" value="F:prenyltransferase activity"/>
    <property type="evidence" value="ECO:0007669"/>
    <property type="project" value="InterPro"/>
</dbReference>
<evidence type="ECO:0008006" key="7">
    <source>
        <dbReference type="Google" id="ProtNLM"/>
    </source>
</evidence>
<dbReference type="Gene3D" id="1.10.600.10">
    <property type="entry name" value="Farnesyl Diphosphate Synthase"/>
    <property type="match status" value="1"/>
</dbReference>
<dbReference type="GO" id="GO:0046872">
    <property type="term" value="F:metal ion binding"/>
    <property type="evidence" value="ECO:0007669"/>
    <property type="project" value="UniProtKB-KW"/>
</dbReference>
<dbReference type="Pfam" id="PF00348">
    <property type="entry name" value="polyprenyl_synt"/>
    <property type="match status" value="1"/>
</dbReference>
<dbReference type="InterPro" id="IPR033749">
    <property type="entry name" value="Polyprenyl_synt_CS"/>
</dbReference>
<dbReference type="SUPFAM" id="SSF48576">
    <property type="entry name" value="Terpenoid synthases"/>
    <property type="match status" value="1"/>
</dbReference>
<dbReference type="InterPro" id="IPR000092">
    <property type="entry name" value="Polyprenyl_synt"/>
</dbReference>
<keyword evidence="5" id="KW-0460">Magnesium</keyword>
<dbReference type="PROSITE" id="PS00723">
    <property type="entry name" value="POLYPRENYL_SYNTHASE_1"/>
    <property type="match status" value="1"/>
</dbReference>
<accession>A0A382C6X9</accession>
<dbReference type="PANTHER" id="PTHR12001">
    <property type="entry name" value="GERANYLGERANYL PYROPHOSPHATE SYNTHASE"/>
    <property type="match status" value="1"/>
</dbReference>
<keyword evidence="4" id="KW-0479">Metal-binding</keyword>